<dbReference type="InterPro" id="IPR036291">
    <property type="entry name" value="NAD(P)-bd_dom_sf"/>
</dbReference>
<dbReference type="PANTHER" id="PTHR43818">
    <property type="entry name" value="BCDNA.GH03377"/>
    <property type="match status" value="1"/>
</dbReference>
<dbReference type="Proteomes" id="UP000886884">
    <property type="component" value="Unassembled WGS sequence"/>
</dbReference>
<accession>A0A9D1TCF1</accession>
<reference evidence="4" key="1">
    <citation type="submission" date="2020-10" db="EMBL/GenBank/DDBJ databases">
        <authorList>
            <person name="Gilroy R."/>
        </authorList>
    </citation>
    <scope>NUCLEOTIDE SEQUENCE</scope>
    <source>
        <strain evidence="4">CHK183-6373</strain>
    </source>
</reference>
<gene>
    <name evidence="4" type="ORF">IAA64_01905</name>
</gene>
<evidence type="ECO:0000256" key="1">
    <source>
        <dbReference type="ARBA" id="ARBA00023002"/>
    </source>
</evidence>
<dbReference type="PANTHER" id="PTHR43818:SF11">
    <property type="entry name" value="BCDNA.GH03377"/>
    <property type="match status" value="1"/>
</dbReference>
<feature type="domain" description="Gfo/Idh/MocA-like oxidoreductase N-terminal" evidence="2">
    <location>
        <begin position="9"/>
        <end position="124"/>
    </location>
</feature>
<name>A0A9D1TCF1_9FIRM</name>
<dbReference type="SUPFAM" id="SSF55347">
    <property type="entry name" value="Glyceraldehyde-3-phosphate dehydrogenase-like, C-terminal domain"/>
    <property type="match status" value="1"/>
</dbReference>
<sequence>MRKIRIGQLGIGHNHGAGKMQAFRKFPERFEVVGYAEEDAIWRDLRGGWPCYSDLPRMSPSELLEKCDAVAVECAVPDLTRCARLCVDAGKHIHLDKPGSGTLEEFGTMLESAQAKRLVVQMGYMYRYNPAVRQLLAWIHEGKLGEIYSINAEMSTYHSVEYKRWLSTFRGGIQYILGSHLVDLIVYLLGEPQRITSFLKHTHFEGVDVADNNLSVLEYEKALARIFVSSVEVNGWGRRQFVVSGSRGTVSIMPMENPIVMTYADCALTDRPYEDVKECISIPDVPKDCRYDDMVLDFYDYITGAKQNPFSYAHDFLVQKVLCEMVAGDRVSAGQANGYSPVSGDARRA</sequence>
<keyword evidence="1" id="KW-0560">Oxidoreductase</keyword>
<evidence type="ECO:0000259" key="2">
    <source>
        <dbReference type="Pfam" id="PF01408"/>
    </source>
</evidence>
<dbReference type="Pfam" id="PF22725">
    <property type="entry name" value="GFO_IDH_MocA_C3"/>
    <property type="match status" value="1"/>
</dbReference>
<dbReference type="Gene3D" id="3.30.360.10">
    <property type="entry name" value="Dihydrodipicolinate Reductase, domain 2"/>
    <property type="match status" value="1"/>
</dbReference>
<comment type="caution">
    <text evidence="4">The sequence shown here is derived from an EMBL/GenBank/DDBJ whole genome shotgun (WGS) entry which is preliminary data.</text>
</comment>
<dbReference type="Pfam" id="PF01408">
    <property type="entry name" value="GFO_IDH_MocA"/>
    <property type="match status" value="1"/>
</dbReference>
<dbReference type="SUPFAM" id="SSF51735">
    <property type="entry name" value="NAD(P)-binding Rossmann-fold domains"/>
    <property type="match status" value="1"/>
</dbReference>
<dbReference type="InterPro" id="IPR000683">
    <property type="entry name" value="Gfo/Idh/MocA-like_OxRdtase_N"/>
</dbReference>
<dbReference type="InterPro" id="IPR055170">
    <property type="entry name" value="GFO_IDH_MocA-like_dom"/>
</dbReference>
<dbReference type="EMBL" id="DVOT01000035">
    <property type="protein sequence ID" value="HIV26697.1"/>
    <property type="molecule type" value="Genomic_DNA"/>
</dbReference>
<evidence type="ECO:0000259" key="3">
    <source>
        <dbReference type="Pfam" id="PF22725"/>
    </source>
</evidence>
<protein>
    <submittedName>
        <fullName evidence="4">Gfo/Idh/MocA family oxidoreductase</fullName>
    </submittedName>
</protein>
<dbReference type="AlphaFoldDB" id="A0A9D1TCF1"/>
<evidence type="ECO:0000313" key="4">
    <source>
        <dbReference type="EMBL" id="HIV26697.1"/>
    </source>
</evidence>
<evidence type="ECO:0000313" key="5">
    <source>
        <dbReference type="Proteomes" id="UP000886884"/>
    </source>
</evidence>
<dbReference type="GO" id="GO:0016491">
    <property type="term" value="F:oxidoreductase activity"/>
    <property type="evidence" value="ECO:0007669"/>
    <property type="project" value="UniProtKB-KW"/>
</dbReference>
<dbReference type="GO" id="GO:0000166">
    <property type="term" value="F:nucleotide binding"/>
    <property type="evidence" value="ECO:0007669"/>
    <property type="project" value="InterPro"/>
</dbReference>
<organism evidence="4 5">
    <name type="scientific">Candidatus Ornithocaccomicrobium faecavium</name>
    <dbReference type="NCBI Taxonomy" id="2840890"/>
    <lineage>
        <taxon>Bacteria</taxon>
        <taxon>Bacillati</taxon>
        <taxon>Bacillota</taxon>
        <taxon>Clostridia</taxon>
        <taxon>Candidatus Ornithocaccomicrobium</taxon>
    </lineage>
</organism>
<proteinExistence type="predicted"/>
<dbReference type="InterPro" id="IPR050463">
    <property type="entry name" value="Gfo/Idh/MocA_oxidrdct_glycsds"/>
</dbReference>
<dbReference type="Gene3D" id="3.40.50.720">
    <property type="entry name" value="NAD(P)-binding Rossmann-like Domain"/>
    <property type="match status" value="1"/>
</dbReference>
<reference evidence="4" key="2">
    <citation type="journal article" date="2021" name="PeerJ">
        <title>Extensive microbial diversity within the chicken gut microbiome revealed by metagenomics and culture.</title>
        <authorList>
            <person name="Gilroy R."/>
            <person name="Ravi A."/>
            <person name="Getino M."/>
            <person name="Pursley I."/>
            <person name="Horton D.L."/>
            <person name="Alikhan N.F."/>
            <person name="Baker D."/>
            <person name="Gharbi K."/>
            <person name="Hall N."/>
            <person name="Watson M."/>
            <person name="Adriaenssens E.M."/>
            <person name="Foster-Nyarko E."/>
            <person name="Jarju S."/>
            <person name="Secka A."/>
            <person name="Antonio M."/>
            <person name="Oren A."/>
            <person name="Chaudhuri R.R."/>
            <person name="La Ragione R."/>
            <person name="Hildebrand F."/>
            <person name="Pallen M.J."/>
        </authorList>
    </citation>
    <scope>NUCLEOTIDE SEQUENCE</scope>
    <source>
        <strain evidence="4">CHK183-6373</strain>
    </source>
</reference>
<feature type="domain" description="GFO/IDH/MocA-like oxidoreductase" evidence="3">
    <location>
        <begin position="132"/>
        <end position="250"/>
    </location>
</feature>